<dbReference type="Pfam" id="PF13359">
    <property type="entry name" value="DDE_Tnp_4"/>
    <property type="match status" value="1"/>
</dbReference>
<gene>
    <name evidence="10" type="ORF">OSB04_023465</name>
</gene>
<feature type="domain" description="DUF8040" evidence="9">
    <location>
        <begin position="39"/>
        <end position="134"/>
    </location>
</feature>
<evidence type="ECO:0000256" key="5">
    <source>
        <dbReference type="ARBA" id="ARBA00022723"/>
    </source>
</evidence>
<evidence type="ECO:0000256" key="6">
    <source>
        <dbReference type="ARBA" id="ARBA00022801"/>
    </source>
</evidence>
<dbReference type="GO" id="GO:0004518">
    <property type="term" value="F:nuclease activity"/>
    <property type="evidence" value="ECO:0007669"/>
    <property type="project" value="UniProtKB-KW"/>
</dbReference>
<keyword evidence="6" id="KW-0378">Hydrolase</keyword>
<proteinExistence type="inferred from homology"/>
<dbReference type="InterPro" id="IPR045249">
    <property type="entry name" value="HARBI1-like"/>
</dbReference>
<dbReference type="EMBL" id="JARYMX010000006">
    <property type="protein sequence ID" value="KAJ9543758.1"/>
    <property type="molecule type" value="Genomic_DNA"/>
</dbReference>
<dbReference type="AlphaFoldDB" id="A0AA38T3V8"/>
<dbReference type="GO" id="GO:0016787">
    <property type="term" value="F:hydrolase activity"/>
    <property type="evidence" value="ECO:0007669"/>
    <property type="project" value="UniProtKB-KW"/>
</dbReference>
<evidence type="ECO:0000259" key="8">
    <source>
        <dbReference type="Pfam" id="PF13359"/>
    </source>
</evidence>
<dbReference type="GO" id="GO:0005634">
    <property type="term" value="C:nucleus"/>
    <property type="evidence" value="ECO:0007669"/>
    <property type="project" value="UniProtKB-SubCell"/>
</dbReference>
<sequence>MFDVDVVMDRNQLIMITVIAYWYLRRRAEARIERIRDNNSILTGHTYTQELLRGSSTQCQELMRLSRDAYVLLCNHFKENNWLQSSNHISAEEKMAMFLTIIGHNERFRMVKRRFQHSTRTIHLCFHEVLNGMMEFAREVVRPTSFDGTLSMSERVRKLKEIFPGAIGALDGTLIHAVVPLNQQARYRGRGRGDCYQNVLAMCDFNMIFTYVWAGWEGIAHDARVLREVAFDPNSRFPFPPPNKYYLCDAAYPNTRGFLTPYRNTRYWLADFRRRRPVTKQEKFNHAHAQLRNVIERAYGVMKARFPILKQMAPYPYSKQIEVVVACFAIHNFIRRCNIQDQLFMEYDENAMFTAEEEHGGGIEEDIVEVQWGSSQDNGYMANLRDQIATRLFSNA</sequence>
<organism evidence="10 11">
    <name type="scientific">Centaurea solstitialis</name>
    <name type="common">yellow star-thistle</name>
    <dbReference type="NCBI Taxonomy" id="347529"/>
    <lineage>
        <taxon>Eukaryota</taxon>
        <taxon>Viridiplantae</taxon>
        <taxon>Streptophyta</taxon>
        <taxon>Embryophyta</taxon>
        <taxon>Tracheophyta</taxon>
        <taxon>Spermatophyta</taxon>
        <taxon>Magnoliopsida</taxon>
        <taxon>eudicotyledons</taxon>
        <taxon>Gunneridae</taxon>
        <taxon>Pentapetalae</taxon>
        <taxon>asterids</taxon>
        <taxon>campanulids</taxon>
        <taxon>Asterales</taxon>
        <taxon>Asteraceae</taxon>
        <taxon>Carduoideae</taxon>
        <taxon>Cardueae</taxon>
        <taxon>Centaureinae</taxon>
        <taxon>Centaurea</taxon>
    </lineage>
</organism>
<accession>A0AA38T3V8</accession>
<name>A0AA38T3V8_9ASTR</name>
<dbReference type="InterPro" id="IPR027806">
    <property type="entry name" value="HARBI1_dom"/>
</dbReference>
<dbReference type="PANTHER" id="PTHR22930:SF265">
    <property type="entry name" value="MYB_SANT-LIKE DOMAIN, HARBINGER TRANSPOSASE-DERIVED NUCLEASE DOMAIN-CONTAINING PROTEIN"/>
    <property type="match status" value="1"/>
</dbReference>
<evidence type="ECO:0000313" key="10">
    <source>
        <dbReference type="EMBL" id="KAJ9543758.1"/>
    </source>
</evidence>
<evidence type="ECO:0000256" key="7">
    <source>
        <dbReference type="ARBA" id="ARBA00023242"/>
    </source>
</evidence>
<evidence type="ECO:0000256" key="2">
    <source>
        <dbReference type="ARBA" id="ARBA00004123"/>
    </source>
</evidence>
<evidence type="ECO:0000313" key="11">
    <source>
        <dbReference type="Proteomes" id="UP001172457"/>
    </source>
</evidence>
<feature type="domain" description="DDE Tnp4" evidence="8">
    <location>
        <begin position="170"/>
        <end position="332"/>
    </location>
</feature>
<evidence type="ECO:0000256" key="3">
    <source>
        <dbReference type="ARBA" id="ARBA00006958"/>
    </source>
</evidence>
<comment type="caution">
    <text evidence="10">The sequence shown here is derived from an EMBL/GenBank/DDBJ whole genome shotgun (WGS) entry which is preliminary data.</text>
</comment>
<keyword evidence="4" id="KW-0540">Nuclease</keyword>
<evidence type="ECO:0008006" key="12">
    <source>
        <dbReference type="Google" id="ProtNLM"/>
    </source>
</evidence>
<keyword evidence="7" id="KW-0539">Nucleus</keyword>
<keyword evidence="11" id="KW-1185">Reference proteome</keyword>
<dbReference type="InterPro" id="IPR058353">
    <property type="entry name" value="DUF8040"/>
</dbReference>
<protein>
    <recommendedName>
        <fullName evidence="12">DDE Tnp4 domain-containing protein</fullName>
    </recommendedName>
</protein>
<dbReference type="Pfam" id="PF26138">
    <property type="entry name" value="DUF8040"/>
    <property type="match status" value="1"/>
</dbReference>
<comment type="cofactor">
    <cofactor evidence="1">
        <name>a divalent metal cation</name>
        <dbReference type="ChEBI" id="CHEBI:60240"/>
    </cofactor>
</comment>
<dbReference type="Proteomes" id="UP001172457">
    <property type="component" value="Chromosome 6"/>
</dbReference>
<evidence type="ECO:0000259" key="9">
    <source>
        <dbReference type="Pfam" id="PF26138"/>
    </source>
</evidence>
<evidence type="ECO:0000256" key="1">
    <source>
        <dbReference type="ARBA" id="ARBA00001968"/>
    </source>
</evidence>
<comment type="subcellular location">
    <subcellularLocation>
        <location evidence="2">Nucleus</location>
    </subcellularLocation>
</comment>
<comment type="similarity">
    <text evidence="3">Belongs to the HARBI1 family.</text>
</comment>
<evidence type="ECO:0000256" key="4">
    <source>
        <dbReference type="ARBA" id="ARBA00022722"/>
    </source>
</evidence>
<reference evidence="10" key="1">
    <citation type="submission" date="2023-03" db="EMBL/GenBank/DDBJ databases">
        <title>Chromosome-scale reference genome and RAD-based genetic map of yellow starthistle (Centaurea solstitialis) reveal putative structural variation and QTLs associated with invader traits.</title>
        <authorList>
            <person name="Reatini B."/>
            <person name="Cang F.A."/>
            <person name="Jiang Q."/>
            <person name="Mckibben M.T.W."/>
            <person name="Barker M.S."/>
            <person name="Rieseberg L.H."/>
            <person name="Dlugosch K.M."/>
        </authorList>
    </citation>
    <scope>NUCLEOTIDE SEQUENCE</scope>
    <source>
        <strain evidence="10">CAN-66</strain>
        <tissue evidence="10">Leaf</tissue>
    </source>
</reference>
<dbReference type="PANTHER" id="PTHR22930">
    <property type="match status" value="1"/>
</dbReference>
<dbReference type="GO" id="GO:0046872">
    <property type="term" value="F:metal ion binding"/>
    <property type="evidence" value="ECO:0007669"/>
    <property type="project" value="UniProtKB-KW"/>
</dbReference>
<keyword evidence="5" id="KW-0479">Metal-binding</keyword>